<keyword evidence="6" id="KW-0762">Sugar transport</keyword>
<dbReference type="InterPro" id="IPR025997">
    <property type="entry name" value="SBP_2_dom"/>
</dbReference>
<dbReference type="GO" id="GO:0055085">
    <property type="term" value="P:transmembrane transport"/>
    <property type="evidence" value="ECO:0007669"/>
    <property type="project" value="UniProtKB-ARBA"/>
</dbReference>
<reference evidence="6 7" key="1">
    <citation type="submission" date="2008-02" db="EMBL/GenBank/DDBJ databases">
        <title>Complete sequence of Shewanella woodyi ATCC 51908.</title>
        <authorList>
            <consortium name="US DOE Joint Genome Institute"/>
            <person name="Copeland A."/>
            <person name="Lucas S."/>
            <person name="Lapidus A."/>
            <person name="Glavina del Rio T."/>
            <person name="Dalin E."/>
            <person name="Tice H."/>
            <person name="Bruce D."/>
            <person name="Goodwin L."/>
            <person name="Pitluck S."/>
            <person name="Sims D."/>
            <person name="Brettin T."/>
            <person name="Detter J.C."/>
            <person name="Han C."/>
            <person name="Kuske C.R."/>
            <person name="Schmutz J."/>
            <person name="Larimer F."/>
            <person name="Land M."/>
            <person name="Hauser L."/>
            <person name="Kyrpides N."/>
            <person name="Lykidis A."/>
            <person name="Zhao J.-S."/>
            <person name="Richardson P."/>
        </authorList>
    </citation>
    <scope>NUCLEOTIDE SEQUENCE [LARGE SCALE GENOMIC DNA]</scope>
    <source>
        <strain evidence="7">ATCC 51908 / MS32</strain>
    </source>
</reference>
<dbReference type="AlphaFoldDB" id="B1KEY5"/>
<dbReference type="PANTHER" id="PTHR46847:SF2">
    <property type="entry name" value="ABC TRANSPORTER SUGAR-BINDING PROTEIN"/>
    <property type="match status" value="1"/>
</dbReference>
<gene>
    <name evidence="6" type="ordered locus">Swoo_0841</name>
</gene>
<feature type="domain" description="Periplasmic binding protein" evidence="5">
    <location>
        <begin position="64"/>
        <end position="310"/>
    </location>
</feature>
<dbReference type="KEGG" id="swd:Swoo_0841"/>
<keyword evidence="7" id="KW-1185">Reference proteome</keyword>
<dbReference type="EMBL" id="CP000961">
    <property type="protein sequence ID" value="ACA85136.1"/>
    <property type="molecule type" value="Genomic_DNA"/>
</dbReference>
<dbReference type="PANTHER" id="PTHR46847">
    <property type="entry name" value="D-ALLOSE-BINDING PERIPLASMIC PROTEIN-RELATED"/>
    <property type="match status" value="1"/>
</dbReference>
<evidence type="ECO:0000313" key="7">
    <source>
        <dbReference type="Proteomes" id="UP000002168"/>
    </source>
</evidence>
<dbReference type="HOGENOM" id="CLU_048104_0_0_6"/>
<dbReference type="STRING" id="392500.Swoo_0841"/>
<dbReference type="CDD" id="cd06324">
    <property type="entry name" value="PBP1_ABC_sugar_binding-like"/>
    <property type="match status" value="1"/>
</dbReference>
<dbReference type="Pfam" id="PF13407">
    <property type="entry name" value="Peripla_BP_4"/>
    <property type="match status" value="1"/>
</dbReference>
<proteinExistence type="inferred from homology"/>
<dbReference type="Proteomes" id="UP000002168">
    <property type="component" value="Chromosome"/>
</dbReference>
<name>B1KEY5_SHEWM</name>
<comment type="subcellular location">
    <subcellularLocation>
        <location evidence="1">Cell envelope</location>
    </subcellularLocation>
</comment>
<dbReference type="InterPro" id="IPR028082">
    <property type="entry name" value="Peripla_BP_I"/>
</dbReference>
<evidence type="ECO:0000313" key="6">
    <source>
        <dbReference type="EMBL" id="ACA85136.1"/>
    </source>
</evidence>
<evidence type="ECO:0000256" key="3">
    <source>
        <dbReference type="ARBA" id="ARBA00022729"/>
    </source>
</evidence>
<organism evidence="6 7">
    <name type="scientific">Shewanella woodyi (strain ATCC 51908 / MS32)</name>
    <dbReference type="NCBI Taxonomy" id="392500"/>
    <lineage>
        <taxon>Bacteria</taxon>
        <taxon>Pseudomonadati</taxon>
        <taxon>Pseudomonadota</taxon>
        <taxon>Gammaproteobacteria</taxon>
        <taxon>Alteromonadales</taxon>
        <taxon>Shewanellaceae</taxon>
        <taxon>Shewanella</taxon>
    </lineage>
</organism>
<dbReference type="eggNOG" id="COG1879">
    <property type="taxonomic scope" value="Bacteria"/>
</dbReference>
<feature type="signal peptide" evidence="4">
    <location>
        <begin position="1"/>
        <end position="22"/>
    </location>
</feature>
<keyword evidence="3 4" id="KW-0732">Signal</keyword>
<feature type="chain" id="PRO_5002764774" evidence="4">
    <location>
        <begin position="23"/>
        <end position="399"/>
    </location>
</feature>
<dbReference type="SUPFAM" id="SSF53822">
    <property type="entry name" value="Periplasmic binding protein-like I"/>
    <property type="match status" value="1"/>
</dbReference>
<protein>
    <submittedName>
        <fullName evidence="6">ABC-type sugar transport system, periplasmic component</fullName>
    </submittedName>
</protein>
<accession>B1KEY5</accession>
<dbReference type="Gene3D" id="3.40.50.2300">
    <property type="match status" value="2"/>
</dbReference>
<comment type="similarity">
    <text evidence="2">Belongs to the bacterial solute-binding protein 2 family.</text>
</comment>
<sequence>MLLGLRVIAFSLFCLLAFDLPAKEPALHSVEYAHSDVLQSQVPILKSSADACSNKHAAPRVMVIMPLDRTSTFWENIVKHMKLAAEQLTINLDVHYLKQSDSRRFNYSEYLNRVLASSERPDYLVTPFFKGLEKTLLELTSQEKISLFTFNVPLSDEMTATLGFPRERYPYWIGHISPDEVDAGYQLADRLIQLAAKNSTDAVKLIAVNGDRTGVVGQLREKGLMQRLALSPDVELLQLVDAKWMPGKAQYMASRLVRRHQDIDLFWAASDHIAMAVVNALADYEATMDKAIVGSIDWTKEIGSYIENRSVGVSFGGHIFEGAWILPLLYDHYNHQDFAKELTSVISYKMQGITAKNSVLLKANNINKIDFSYLSQCFTGNGGVYHFSPLKQLTQYDVK</sequence>
<dbReference type="GO" id="GO:0030246">
    <property type="term" value="F:carbohydrate binding"/>
    <property type="evidence" value="ECO:0007669"/>
    <property type="project" value="UniProtKB-ARBA"/>
</dbReference>
<keyword evidence="6" id="KW-0813">Transport</keyword>
<evidence type="ECO:0000259" key="5">
    <source>
        <dbReference type="Pfam" id="PF13407"/>
    </source>
</evidence>
<dbReference type="GO" id="GO:0030313">
    <property type="term" value="C:cell envelope"/>
    <property type="evidence" value="ECO:0007669"/>
    <property type="project" value="UniProtKB-SubCell"/>
</dbReference>
<evidence type="ECO:0000256" key="4">
    <source>
        <dbReference type="SAM" id="SignalP"/>
    </source>
</evidence>
<evidence type="ECO:0000256" key="1">
    <source>
        <dbReference type="ARBA" id="ARBA00004196"/>
    </source>
</evidence>
<evidence type="ECO:0000256" key="2">
    <source>
        <dbReference type="ARBA" id="ARBA00007639"/>
    </source>
</evidence>